<proteinExistence type="predicted"/>
<organism evidence="2 3">
    <name type="scientific">Gossypium arboreum</name>
    <name type="common">Tree cotton</name>
    <name type="synonym">Gossypium nanking</name>
    <dbReference type="NCBI Taxonomy" id="29729"/>
    <lineage>
        <taxon>Eukaryota</taxon>
        <taxon>Viridiplantae</taxon>
        <taxon>Streptophyta</taxon>
        <taxon>Embryophyta</taxon>
        <taxon>Tracheophyta</taxon>
        <taxon>Spermatophyta</taxon>
        <taxon>Magnoliopsida</taxon>
        <taxon>eudicotyledons</taxon>
        <taxon>Gunneridae</taxon>
        <taxon>Pentapetalae</taxon>
        <taxon>rosids</taxon>
        <taxon>malvids</taxon>
        <taxon>Malvales</taxon>
        <taxon>Malvaceae</taxon>
        <taxon>Malvoideae</taxon>
        <taxon>Gossypium</taxon>
    </lineage>
</organism>
<accession>A0A0B0N910</accession>
<protein>
    <submittedName>
        <fullName evidence="2">Uncharacterized protein</fullName>
    </submittedName>
</protein>
<keyword evidence="1" id="KW-0472">Membrane</keyword>
<name>A0A0B0N910_GOSAR</name>
<reference evidence="3" key="1">
    <citation type="submission" date="2014-09" db="EMBL/GenBank/DDBJ databases">
        <authorList>
            <person name="Mudge J."/>
            <person name="Ramaraj T."/>
            <person name="Lindquist I.E."/>
            <person name="Bharti A.K."/>
            <person name="Sundararajan A."/>
            <person name="Cameron C.T."/>
            <person name="Woodward J.E."/>
            <person name="May G.D."/>
            <person name="Brubaker C."/>
            <person name="Broadhvest J."/>
            <person name="Wilkins T.A."/>
        </authorList>
    </citation>
    <scope>NUCLEOTIDE SEQUENCE</scope>
    <source>
        <strain evidence="3">cv. AKA8401</strain>
    </source>
</reference>
<keyword evidence="1" id="KW-1133">Transmembrane helix</keyword>
<sequence length="71" mass="8027">MMAALCIFSASYLPFQIIGSEVMVNSKEMNMDILREMHGMIYPYTLFLLVFGGCLPVFEALTTYAKVETFS</sequence>
<keyword evidence="1" id="KW-0812">Transmembrane</keyword>
<feature type="transmembrane region" description="Helical" evidence="1">
    <location>
        <begin position="43"/>
        <end position="65"/>
    </location>
</feature>
<dbReference type="EMBL" id="KN395071">
    <property type="protein sequence ID" value="KHG11023.1"/>
    <property type="molecule type" value="Genomic_DNA"/>
</dbReference>
<evidence type="ECO:0000313" key="3">
    <source>
        <dbReference type="Proteomes" id="UP000032142"/>
    </source>
</evidence>
<keyword evidence="3" id="KW-1185">Reference proteome</keyword>
<dbReference type="Proteomes" id="UP000032142">
    <property type="component" value="Unassembled WGS sequence"/>
</dbReference>
<gene>
    <name evidence="2" type="ORF">F383_11511</name>
</gene>
<evidence type="ECO:0000256" key="1">
    <source>
        <dbReference type="SAM" id="Phobius"/>
    </source>
</evidence>
<evidence type="ECO:0000313" key="2">
    <source>
        <dbReference type="EMBL" id="KHG11023.1"/>
    </source>
</evidence>
<dbReference type="AlphaFoldDB" id="A0A0B0N910"/>